<comment type="caution">
    <text evidence="3">The sequence shown here is derived from an EMBL/GenBank/DDBJ whole genome shotgun (WGS) entry which is preliminary data.</text>
</comment>
<feature type="compositionally biased region" description="Pro residues" evidence="1">
    <location>
        <begin position="20"/>
        <end position="30"/>
    </location>
</feature>
<dbReference type="InterPro" id="IPR005653">
    <property type="entry name" value="OstA-like_N"/>
</dbReference>
<evidence type="ECO:0000313" key="3">
    <source>
        <dbReference type="EMBL" id="GAJ23725.1"/>
    </source>
</evidence>
<protein>
    <recommendedName>
        <fullName evidence="2">Organic solvent tolerance-like N-terminal domain-containing protein</fullName>
    </recommendedName>
</protein>
<feature type="compositionally biased region" description="Low complexity" evidence="1">
    <location>
        <begin position="1"/>
        <end position="19"/>
    </location>
</feature>
<feature type="domain" description="Organic solvent tolerance-like N-terminal" evidence="2">
    <location>
        <begin position="42"/>
        <end position="131"/>
    </location>
</feature>
<evidence type="ECO:0000259" key="2">
    <source>
        <dbReference type="Pfam" id="PF13100"/>
    </source>
</evidence>
<sequence length="174" mass="19435">MLAIANAPVAAQAPAENAEQPPPPPPPALEPEPEETEEDDDIVNIEHFDDLDYDATQELFYLAGNVIFSHQDVKFYCDEAWYYEADDTARATGHLRVVDPQCTITGDLVTADFDAEVTTVTGNVVMIAQKKKKESTAEGEEEEPTKFEEYREKKTTITCPKIVYEYADDVKKAT</sequence>
<feature type="region of interest" description="Disordered" evidence="1">
    <location>
        <begin position="1"/>
        <end position="39"/>
    </location>
</feature>
<proteinExistence type="predicted"/>
<dbReference type="Pfam" id="PF13100">
    <property type="entry name" value="OstA_2"/>
    <property type="match status" value="1"/>
</dbReference>
<gene>
    <name evidence="3" type="ORF">S12H4_57582</name>
</gene>
<reference evidence="3" key="1">
    <citation type="journal article" date="2014" name="Front. Microbiol.">
        <title>High frequency of phylogenetically diverse reductive dehalogenase-homologous genes in deep subseafloor sedimentary metagenomes.</title>
        <authorList>
            <person name="Kawai M."/>
            <person name="Futagami T."/>
            <person name="Toyoda A."/>
            <person name="Takaki Y."/>
            <person name="Nishi S."/>
            <person name="Hori S."/>
            <person name="Arai W."/>
            <person name="Tsubouchi T."/>
            <person name="Morono Y."/>
            <person name="Uchiyama I."/>
            <person name="Ito T."/>
            <person name="Fujiyama A."/>
            <person name="Inagaki F."/>
            <person name="Takami H."/>
        </authorList>
    </citation>
    <scope>NUCLEOTIDE SEQUENCE</scope>
    <source>
        <strain evidence="3">Expedition CK06-06</strain>
    </source>
</reference>
<name>X1W2H7_9ZZZZ</name>
<dbReference type="Gene3D" id="2.60.450.10">
    <property type="entry name" value="Lipopolysaccharide (LPS) transport protein A like domain"/>
    <property type="match status" value="1"/>
</dbReference>
<dbReference type="EMBL" id="BARW01037262">
    <property type="protein sequence ID" value="GAJ23725.1"/>
    <property type="molecule type" value="Genomic_DNA"/>
</dbReference>
<dbReference type="AlphaFoldDB" id="X1W2H7"/>
<accession>X1W2H7</accession>
<organism evidence="3">
    <name type="scientific">marine sediment metagenome</name>
    <dbReference type="NCBI Taxonomy" id="412755"/>
    <lineage>
        <taxon>unclassified sequences</taxon>
        <taxon>metagenomes</taxon>
        <taxon>ecological metagenomes</taxon>
    </lineage>
</organism>
<feature type="non-terminal residue" evidence="3">
    <location>
        <position position="174"/>
    </location>
</feature>
<evidence type="ECO:0000256" key="1">
    <source>
        <dbReference type="SAM" id="MobiDB-lite"/>
    </source>
</evidence>